<organism evidence="1 2">
    <name type="scientific">Nicotiana tabacum</name>
    <name type="common">Common tobacco</name>
    <dbReference type="NCBI Taxonomy" id="4097"/>
    <lineage>
        <taxon>Eukaryota</taxon>
        <taxon>Viridiplantae</taxon>
        <taxon>Streptophyta</taxon>
        <taxon>Embryophyta</taxon>
        <taxon>Tracheophyta</taxon>
        <taxon>Spermatophyta</taxon>
        <taxon>Magnoliopsida</taxon>
        <taxon>eudicotyledons</taxon>
        <taxon>Gunneridae</taxon>
        <taxon>Pentapetalae</taxon>
        <taxon>asterids</taxon>
        <taxon>lamiids</taxon>
        <taxon>Solanales</taxon>
        <taxon>Solanaceae</taxon>
        <taxon>Nicotianoideae</taxon>
        <taxon>Nicotianeae</taxon>
        <taxon>Nicotiana</taxon>
    </lineage>
</organism>
<dbReference type="Proteomes" id="UP000790787">
    <property type="component" value="Unplaced"/>
</dbReference>
<proteinExistence type="predicted"/>
<evidence type="ECO:0000313" key="2">
    <source>
        <dbReference type="RefSeq" id="XP_075104838.1"/>
    </source>
</evidence>
<reference evidence="2" key="1">
    <citation type="submission" date="2025-08" db="UniProtKB">
        <authorList>
            <consortium name="RefSeq"/>
        </authorList>
    </citation>
    <scope>IDENTIFICATION</scope>
    <source>
        <tissue evidence="2">Leaf</tissue>
    </source>
</reference>
<dbReference type="RefSeq" id="XP_075104838.1">
    <property type="nucleotide sequence ID" value="XM_075248737.1"/>
</dbReference>
<name>A0AC58U5S9_TOBAC</name>
<protein>
    <submittedName>
        <fullName evidence="2">Uncharacterized protein LOC142178920</fullName>
    </submittedName>
</protein>
<accession>A0AC58U5S9</accession>
<sequence>MAPQRTTDQYDQIMKLLNKDKSKGTMANTYSFIAKVSKGNWIVDTGETNHMVADLWMLTNVKNVNPTRDKRVHLPNGDCTIVSHVGNCKITETGEIHDVTSQIGKWGGIGKEKDVLYILVPRAFPNTDKSIPTVKGLNAQTTKEDIALCHKRLGHASGGSLKEILGCKLEDCKSVIDSCAFNRKVQTIRTDNDGEFVNSAMKPLVSHLKTLGCLCFASVLPRTDKFASRAMRAVFMGYSAVTKGYVLYDLDGDRFFVNKNVVFKESSFPFQETIDDPRNQIQPIITDVFDLEDTNADESTVPIIEEPHIHDTPTDDIAQPSDNFELDLHTTTDGSSSAPPDSMGIPLEATSISLHNHHAGQTHPDSLRRSQRESKEPVWLTDYIKANRDVERFKARLVAKGYNQKEGLDYNETFSPVVKIIIVRTVLSLVAMHNWTVHQLDVYNAFLQGDLNDEVYMQLPQGFTSQGESRLVCKLVKSLYGLKQASRQWNLKLTEALLQDDFKQSSLDHSLFSKKKGEDLVIILIYVDDMLVTGNNLELIEDTKIFLQQAFKINDLGDLKFFLGMEFSRSAKGLLVN</sequence>
<keyword evidence="1" id="KW-1185">Reference proteome</keyword>
<evidence type="ECO:0000313" key="1">
    <source>
        <dbReference type="Proteomes" id="UP000790787"/>
    </source>
</evidence>
<gene>
    <name evidence="2" type="primary">LOC142178920</name>
</gene>